<dbReference type="Pfam" id="PF13561">
    <property type="entry name" value="adh_short_C2"/>
    <property type="match status" value="1"/>
</dbReference>
<gene>
    <name evidence="2" type="ORF">BLA60_27500</name>
</gene>
<comment type="caution">
    <text evidence="2">The sequence shown here is derived from an EMBL/GenBank/DDBJ whole genome shotgun (WGS) entry which is preliminary data.</text>
</comment>
<dbReference type="AlphaFoldDB" id="A0A7Z0WIM3"/>
<dbReference type="InterPro" id="IPR002347">
    <property type="entry name" value="SDR_fam"/>
</dbReference>
<dbReference type="PRINTS" id="PR00081">
    <property type="entry name" value="GDHRDH"/>
</dbReference>
<dbReference type="InterPro" id="IPR050259">
    <property type="entry name" value="SDR"/>
</dbReference>
<evidence type="ECO:0000313" key="3">
    <source>
        <dbReference type="Proteomes" id="UP000185696"/>
    </source>
</evidence>
<accession>A0A7Z0WIM3</accession>
<protein>
    <submittedName>
        <fullName evidence="2">3-oxoacyl-ACP reductase</fullName>
    </submittedName>
</protein>
<dbReference type="SUPFAM" id="SSF51735">
    <property type="entry name" value="NAD(P)-binding Rossmann-fold domains"/>
    <property type="match status" value="1"/>
</dbReference>
<dbReference type="PANTHER" id="PTHR42879:SF6">
    <property type="entry name" value="NADPH-DEPENDENT REDUCTASE BACG"/>
    <property type="match status" value="1"/>
</dbReference>
<evidence type="ECO:0000256" key="1">
    <source>
        <dbReference type="ARBA" id="ARBA00006484"/>
    </source>
</evidence>
<dbReference type="RefSeq" id="WP_075135913.1">
    <property type="nucleotide sequence ID" value="NZ_MSIF01000016.1"/>
</dbReference>
<dbReference type="OrthoDB" id="9793325at2"/>
<dbReference type="InterPro" id="IPR036291">
    <property type="entry name" value="NAD(P)-bd_dom_sf"/>
</dbReference>
<evidence type="ECO:0000313" key="2">
    <source>
        <dbReference type="EMBL" id="OLF07321.1"/>
    </source>
</evidence>
<reference evidence="2 3" key="1">
    <citation type="submission" date="2016-12" db="EMBL/GenBank/DDBJ databases">
        <title>The draft genome sequence of Actinophytocola xinjiangensis.</title>
        <authorList>
            <person name="Wang W."/>
            <person name="Yuan L."/>
        </authorList>
    </citation>
    <scope>NUCLEOTIDE SEQUENCE [LARGE SCALE GENOMIC DNA]</scope>
    <source>
        <strain evidence="2 3">CGMCC 4.4663</strain>
    </source>
</reference>
<proteinExistence type="inferred from homology"/>
<comment type="similarity">
    <text evidence="1">Belongs to the short-chain dehydrogenases/reductases (SDR) family.</text>
</comment>
<organism evidence="2 3">
    <name type="scientific">Actinophytocola xinjiangensis</name>
    <dbReference type="NCBI Taxonomy" id="485602"/>
    <lineage>
        <taxon>Bacteria</taxon>
        <taxon>Bacillati</taxon>
        <taxon>Actinomycetota</taxon>
        <taxon>Actinomycetes</taxon>
        <taxon>Pseudonocardiales</taxon>
        <taxon>Pseudonocardiaceae</taxon>
    </lineage>
</organism>
<dbReference type="Proteomes" id="UP000185696">
    <property type="component" value="Unassembled WGS sequence"/>
</dbReference>
<dbReference type="EMBL" id="MSIF01000016">
    <property type="protein sequence ID" value="OLF07321.1"/>
    <property type="molecule type" value="Genomic_DNA"/>
</dbReference>
<dbReference type="Gene3D" id="3.40.50.720">
    <property type="entry name" value="NAD(P)-binding Rossmann-like Domain"/>
    <property type="match status" value="1"/>
</dbReference>
<keyword evidence="3" id="KW-1185">Reference proteome</keyword>
<sequence length="257" mass="25781">MDLGIRGRAALVCASTSGLGHACARALAAEGVRVVVSGRRADLAERLAGELPGAHAVPVDLSRPGAAAELVTGAQEAVGDIDVVVLNSGGPPPMPAAGLDRAAVGAALDHLLLTQLDIVSLLLPGMRERGWGRIVAVGSAGVVEPIPGLALSNLARAGLAGYLKTLAGEVASAGVTVNMVLPGRIATGRTVSLDESAAASAGIDVDQVRARSVANIPAGRYGDPHEYAAVVAFLCGEPAAYVTGTRLRVDGGMTRSH</sequence>
<name>A0A7Z0WIM3_9PSEU</name>
<dbReference type="PANTHER" id="PTHR42879">
    <property type="entry name" value="3-OXOACYL-(ACYL-CARRIER-PROTEIN) REDUCTASE"/>
    <property type="match status" value="1"/>
</dbReference>